<feature type="transmembrane region" description="Helical" evidence="1">
    <location>
        <begin position="117"/>
        <end position="143"/>
    </location>
</feature>
<dbReference type="RefSeq" id="WP_191714597.1">
    <property type="nucleotide sequence ID" value="NZ_JACSPU010000002.1"/>
</dbReference>
<organism evidence="2 3">
    <name type="scientific">Planococcus wigleyi</name>
    <dbReference type="NCBI Taxonomy" id="2762216"/>
    <lineage>
        <taxon>Bacteria</taxon>
        <taxon>Bacillati</taxon>
        <taxon>Bacillota</taxon>
        <taxon>Bacilli</taxon>
        <taxon>Bacillales</taxon>
        <taxon>Caryophanaceae</taxon>
        <taxon>Planococcus</taxon>
    </lineage>
</organism>
<accession>A0ABR8WBG3</accession>
<comment type="caution">
    <text evidence="2">The sequence shown here is derived from an EMBL/GenBank/DDBJ whole genome shotgun (WGS) entry which is preliminary data.</text>
</comment>
<evidence type="ECO:0000256" key="1">
    <source>
        <dbReference type="SAM" id="Phobius"/>
    </source>
</evidence>
<proteinExistence type="predicted"/>
<name>A0ABR8WBG3_9BACL</name>
<reference evidence="2 3" key="1">
    <citation type="submission" date="2020-08" db="EMBL/GenBank/DDBJ databases">
        <title>A Genomic Blueprint of the Chicken Gut Microbiome.</title>
        <authorList>
            <person name="Gilroy R."/>
            <person name="Ravi A."/>
            <person name="Getino M."/>
            <person name="Pursley I."/>
            <person name="Horton D.L."/>
            <person name="Alikhan N.-F."/>
            <person name="Baker D."/>
            <person name="Gharbi K."/>
            <person name="Hall N."/>
            <person name="Watson M."/>
            <person name="Adriaenssens E.M."/>
            <person name="Foster-Nyarko E."/>
            <person name="Jarju S."/>
            <person name="Secka A."/>
            <person name="Antonio M."/>
            <person name="Oren A."/>
            <person name="Chaudhuri R."/>
            <person name="La Ragione R.M."/>
            <person name="Hildebrand F."/>
            <person name="Pallen M.J."/>
        </authorList>
    </citation>
    <scope>NUCLEOTIDE SEQUENCE [LARGE SCALE GENOMIC DNA]</scope>
    <source>
        <strain evidence="2 3">Sa1BUA13</strain>
    </source>
</reference>
<keyword evidence="1" id="KW-0472">Membrane</keyword>
<evidence type="ECO:0000313" key="2">
    <source>
        <dbReference type="EMBL" id="MBD8014360.1"/>
    </source>
</evidence>
<feature type="transmembrane region" description="Helical" evidence="1">
    <location>
        <begin position="232"/>
        <end position="251"/>
    </location>
</feature>
<feature type="transmembrane region" description="Helical" evidence="1">
    <location>
        <begin position="263"/>
        <end position="284"/>
    </location>
</feature>
<keyword evidence="1" id="KW-1133">Transmembrane helix</keyword>
<sequence>MKLVELYIREVTRRLPEKKRAEVEEELRTIIAEKLPVDCMEQDVKNMLAELGHPAVLASRYADRPMYLIGPRYYDLYLQLLKLVLPIAITVTTIVILIVTIVSGAGEEPVFTIIGELIGRIISGIINAVVQAVFWLTLVLAFVERAEHSKSQRPLGLNFEEWTPDDLREFPERPHISKEKRIPRSQIFGSLIWTAIWTTVYFNADKLLGIYQQGRQGGLEFTTPIFNQAVLVSYWPLIILVVVLEITLAVYQWRAVQWTNKLALFNAFVQTTSVLVFVLVFTNSNLVNEAFRQWLTDLFGGTAFLTWLIGSILVVVIISSAIDAIQGIRKARIRSR</sequence>
<keyword evidence="1" id="KW-0812">Transmembrane</keyword>
<feature type="transmembrane region" description="Helical" evidence="1">
    <location>
        <begin position="304"/>
        <end position="325"/>
    </location>
</feature>
<keyword evidence="3" id="KW-1185">Reference proteome</keyword>
<protein>
    <submittedName>
        <fullName evidence="2">Uncharacterized protein</fullName>
    </submittedName>
</protein>
<evidence type="ECO:0000313" key="3">
    <source>
        <dbReference type="Proteomes" id="UP000658980"/>
    </source>
</evidence>
<dbReference type="Proteomes" id="UP000658980">
    <property type="component" value="Unassembled WGS sequence"/>
</dbReference>
<dbReference type="EMBL" id="JACSPU010000002">
    <property type="protein sequence ID" value="MBD8014360.1"/>
    <property type="molecule type" value="Genomic_DNA"/>
</dbReference>
<feature type="transmembrane region" description="Helical" evidence="1">
    <location>
        <begin position="187"/>
        <end position="204"/>
    </location>
</feature>
<gene>
    <name evidence="2" type="ORF">H9630_05945</name>
</gene>
<feature type="transmembrane region" description="Helical" evidence="1">
    <location>
        <begin position="83"/>
        <end position="105"/>
    </location>
</feature>